<dbReference type="PROSITE" id="PS50011">
    <property type="entry name" value="PROTEIN_KINASE_DOM"/>
    <property type="match status" value="1"/>
</dbReference>
<dbReference type="Pfam" id="PF14479">
    <property type="entry name" value="HeLo"/>
    <property type="match status" value="1"/>
</dbReference>
<dbReference type="InterPro" id="IPR000719">
    <property type="entry name" value="Prot_kinase_dom"/>
</dbReference>
<dbReference type="Proteomes" id="UP000481861">
    <property type="component" value="Unassembled WGS sequence"/>
</dbReference>
<accession>A0A7C8IBU5</accession>
<evidence type="ECO:0000256" key="1">
    <source>
        <dbReference type="SAM" id="MobiDB-lite"/>
    </source>
</evidence>
<dbReference type="PANTHER" id="PTHR37542:SF1">
    <property type="entry name" value="PRION-INHIBITION AND PROPAGATION HELO DOMAIN-CONTAINING PROTEIN"/>
    <property type="match status" value="1"/>
</dbReference>
<protein>
    <submittedName>
        <fullName evidence="3">Prion-inhibition and propagation-domain-containing protein</fullName>
    </submittedName>
</protein>
<organism evidence="3 4">
    <name type="scientific">Massariosphaeria phaeospora</name>
    <dbReference type="NCBI Taxonomy" id="100035"/>
    <lineage>
        <taxon>Eukaryota</taxon>
        <taxon>Fungi</taxon>
        <taxon>Dikarya</taxon>
        <taxon>Ascomycota</taxon>
        <taxon>Pezizomycotina</taxon>
        <taxon>Dothideomycetes</taxon>
        <taxon>Pleosporomycetidae</taxon>
        <taxon>Pleosporales</taxon>
        <taxon>Pleosporales incertae sedis</taxon>
        <taxon>Massariosphaeria</taxon>
    </lineage>
</organism>
<dbReference type="SUPFAM" id="SSF56112">
    <property type="entry name" value="Protein kinase-like (PK-like)"/>
    <property type="match status" value="1"/>
</dbReference>
<keyword evidence="3" id="KW-0640">Prion</keyword>
<dbReference type="Gene3D" id="1.20.120.1020">
    <property type="entry name" value="Prion-inhibition and propagation, HeLo domain"/>
    <property type="match status" value="1"/>
</dbReference>
<keyword evidence="3" id="KW-0034">Amyloid</keyword>
<dbReference type="PANTHER" id="PTHR37542">
    <property type="entry name" value="HELO DOMAIN-CONTAINING PROTEIN-RELATED"/>
    <property type="match status" value="1"/>
</dbReference>
<proteinExistence type="predicted"/>
<evidence type="ECO:0000313" key="3">
    <source>
        <dbReference type="EMBL" id="KAF2875649.1"/>
    </source>
</evidence>
<dbReference type="Gene3D" id="1.10.510.10">
    <property type="entry name" value="Transferase(Phosphotransferase) domain 1"/>
    <property type="match status" value="1"/>
</dbReference>
<evidence type="ECO:0000259" key="2">
    <source>
        <dbReference type="PROSITE" id="PS50011"/>
    </source>
</evidence>
<gene>
    <name evidence="3" type="ORF">BDV95DRAFT_603060</name>
</gene>
<comment type="caution">
    <text evidence="3">The sequence shown here is derived from an EMBL/GenBank/DDBJ whole genome shotgun (WGS) entry which is preliminary data.</text>
</comment>
<reference evidence="3 4" key="1">
    <citation type="submission" date="2020-01" db="EMBL/GenBank/DDBJ databases">
        <authorList>
            <consortium name="DOE Joint Genome Institute"/>
            <person name="Haridas S."/>
            <person name="Albert R."/>
            <person name="Binder M."/>
            <person name="Bloem J."/>
            <person name="Labutti K."/>
            <person name="Salamov A."/>
            <person name="Andreopoulos B."/>
            <person name="Baker S.E."/>
            <person name="Barry K."/>
            <person name="Bills G."/>
            <person name="Bluhm B.H."/>
            <person name="Cannon C."/>
            <person name="Castanera R."/>
            <person name="Culley D.E."/>
            <person name="Daum C."/>
            <person name="Ezra D."/>
            <person name="Gonzalez J.B."/>
            <person name="Henrissat B."/>
            <person name="Kuo A."/>
            <person name="Liang C."/>
            <person name="Lipzen A."/>
            <person name="Lutzoni F."/>
            <person name="Magnuson J."/>
            <person name="Mondo S."/>
            <person name="Nolan M."/>
            <person name="Ohm R."/>
            <person name="Pangilinan J."/>
            <person name="Park H.-J.H."/>
            <person name="Ramirez L."/>
            <person name="Alfaro M."/>
            <person name="Sun H."/>
            <person name="Tritt A."/>
            <person name="Yoshinaga Y."/>
            <person name="Zwiers L.-H.L."/>
            <person name="Turgeon B.G."/>
            <person name="Goodwin S.B."/>
            <person name="Spatafora J.W."/>
            <person name="Crous P.W."/>
            <person name="Grigoriev I.V."/>
        </authorList>
    </citation>
    <scope>NUCLEOTIDE SEQUENCE [LARGE SCALE GENOMIC DNA]</scope>
    <source>
        <strain evidence="3 4">CBS 611.86</strain>
    </source>
</reference>
<dbReference type="InterPro" id="IPR029498">
    <property type="entry name" value="HeLo_dom"/>
</dbReference>
<dbReference type="EMBL" id="JAADJZ010000004">
    <property type="protein sequence ID" value="KAF2875649.1"/>
    <property type="molecule type" value="Genomic_DNA"/>
</dbReference>
<dbReference type="GO" id="GO:0005524">
    <property type="term" value="F:ATP binding"/>
    <property type="evidence" value="ECO:0007669"/>
    <property type="project" value="InterPro"/>
</dbReference>
<evidence type="ECO:0000313" key="4">
    <source>
        <dbReference type="Proteomes" id="UP000481861"/>
    </source>
</evidence>
<keyword evidence="4" id="KW-1185">Reference proteome</keyword>
<dbReference type="Pfam" id="PF24476">
    <property type="entry name" value="DUF7580"/>
    <property type="match status" value="1"/>
</dbReference>
<dbReference type="InterPro" id="IPR011009">
    <property type="entry name" value="Kinase-like_dom_sf"/>
</dbReference>
<dbReference type="InterPro" id="IPR056002">
    <property type="entry name" value="DUF7580"/>
</dbReference>
<dbReference type="OrthoDB" id="1911848at2759"/>
<dbReference type="GO" id="GO:0004672">
    <property type="term" value="F:protein kinase activity"/>
    <property type="evidence" value="ECO:0007669"/>
    <property type="project" value="InterPro"/>
</dbReference>
<dbReference type="InterPro" id="IPR038305">
    <property type="entry name" value="HeLo_sf"/>
</dbReference>
<feature type="domain" description="Protein kinase" evidence="2">
    <location>
        <begin position="263"/>
        <end position="630"/>
    </location>
</feature>
<dbReference type="AlphaFoldDB" id="A0A7C8IBU5"/>
<name>A0A7C8IBU5_9PLEO</name>
<sequence length="642" mass="71736">MSDPLSVAGLAIGAASLTVQIFDGCLKGYSYFESAVNMTAECETLKIRIMMEYSRLQQWGHATGLTDEGRHSEYNRKMRVNAALVEAIMSEVRSELKRMSAVSLLVIKDEERGVQTNTEGTENSASLGKGADITSASSLNLSVARTKFSMVSIESEKRQYPKGFNGIMGLVKGVRTVATNPKRMKWALQDKKKVEISLVRLKELTNFLHETVDDNQRQALYETANETWMAMLQMKDTVEGMQKLLEAMAADKEVSMSPKQADFDSQGTTLTGSANASHGARQDLKSSQALYERLTWFSIVAAKELDGPNRPENHLDRGEIQGLQPEDHKSGVYRTVASFRGRRVWIEWKRYEETLLHLDKGETKTGPDNRTLKNIERLVSLLRLRNRPVEFCVPVCHGYFMIEGKHSSFGIVYEFDEKDGITSAPRSLLDLLGDRKPPPLIVRMLLAQDLASSLMYLHAVNWLHKGVRSSNILFADSPNGDLGGRYISGLEYARPDEAGLTNKTPAGDLAHGEYVHPDYLGSGQQTSYRKTYDIYSLGIVLLEIAYWKPAKEIMDLTPGKRARSIVNLREVRRRLLESEPGILEHVRSTMGDRYLSVLRACLVGMDAFGLHDGLPQSDPAIAALLQQAYLRIVVDVLKSILV</sequence>
<feature type="compositionally biased region" description="Polar residues" evidence="1">
    <location>
        <begin position="263"/>
        <end position="276"/>
    </location>
</feature>
<feature type="region of interest" description="Disordered" evidence="1">
    <location>
        <begin position="259"/>
        <end position="281"/>
    </location>
</feature>